<dbReference type="AlphaFoldDB" id="A0A6I2UCC6"/>
<feature type="domain" description="DDH" evidence="7">
    <location>
        <begin position="79"/>
        <end position="227"/>
    </location>
</feature>
<protein>
    <recommendedName>
        <fullName evidence="2">Single-stranded-DNA-specific exonuclease RecJ</fullName>
    </recommendedName>
</protein>
<feature type="domain" description="RecJ OB" evidence="9">
    <location>
        <begin position="453"/>
        <end position="557"/>
    </location>
</feature>
<dbReference type="Gene3D" id="3.90.1640.30">
    <property type="match status" value="1"/>
</dbReference>
<evidence type="ECO:0000256" key="3">
    <source>
        <dbReference type="ARBA" id="ARBA00022722"/>
    </source>
</evidence>
<evidence type="ECO:0000259" key="8">
    <source>
        <dbReference type="Pfam" id="PF02272"/>
    </source>
</evidence>
<dbReference type="InterPro" id="IPR051673">
    <property type="entry name" value="SSDNA_exonuclease_RecJ"/>
</dbReference>
<comment type="similarity">
    <text evidence="1">Belongs to the RecJ family.</text>
</comment>
<dbReference type="GO" id="GO:0003676">
    <property type="term" value="F:nucleic acid binding"/>
    <property type="evidence" value="ECO:0007669"/>
    <property type="project" value="InterPro"/>
</dbReference>
<keyword evidence="6" id="KW-0175">Coiled coil</keyword>
<keyword evidence="4" id="KW-0378">Hydrolase</keyword>
<evidence type="ECO:0000256" key="4">
    <source>
        <dbReference type="ARBA" id="ARBA00022801"/>
    </source>
</evidence>
<reference evidence="10 11" key="1">
    <citation type="submission" date="2019-08" db="EMBL/GenBank/DDBJ databases">
        <title>In-depth cultivation of the pig gut microbiome towards novel bacterial diversity and tailored functional studies.</title>
        <authorList>
            <person name="Wylensek D."/>
            <person name="Hitch T.C.A."/>
            <person name="Clavel T."/>
        </authorList>
    </citation>
    <scope>NUCLEOTIDE SEQUENCE [LARGE SCALE GENOMIC DNA]</scope>
    <source>
        <strain evidence="10 11">WCA-693-APC-5D-A</strain>
    </source>
</reference>
<organism evidence="10 11">
    <name type="scientific">Anaerovibrio slackiae</name>
    <dbReference type="NCBI Taxonomy" id="2652309"/>
    <lineage>
        <taxon>Bacteria</taxon>
        <taxon>Bacillati</taxon>
        <taxon>Bacillota</taxon>
        <taxon>Negativicutes</taxon>
        <taxon>Selenomonadales</taxon>
        <taxon>Selenomonadaceae</taxon>
        <taxon>Anaerovibrio</taxon>
    </lineage>
</organism>
<evidence type="ECO:0000313" key="10">
    <source>
        <dbReference type="EMBL" id="MSU08387.1"/>
    </source>
</evidence>
<evidence type="ECO:0000256" key="5">
    <source>
        <dbReference type="ARBA" id="ARBA00022839"/>
    </source>
</evidence>
<dbReference type="InterPro" id="IPR004610">
    <property type="entry name" value="RecJ"/>
</dbReference>
<dbReference type="PANTHER" id="PTHR30255:SF2">
    <property type="entry name" value="SINGLE-STRANDED-DNA-SPECIFIC EXONUCLEASE RECJ"/>
    <property type="match status" value="1"/>
</dbReference>
<dbReference type="Pfam" id="PF02272">
    <property type="entry name" value="DHHA1"/>
    <property type="match status" value="1"/>
</dbReference>
<gene>
    <name evidence="10" type="primary">recJ</name>
    <name evidence="10" type="ORF">FYJ84_05230</name>
</gene>
<dbReference type="Pfam" id="PF01368">
    <property type="entry name" value="DHH"/>
    <property type="match status" value="1"/>
</dbReference>
<accession>A0A6I2UCC6</accession>
<evidence type="ECO:0000259" key="7">
    <source>
        <dbReference type="Pfam" id="PF01368"/>
    </source>
</evidence>
<sequence length="659" mass="73074">MRKIWNIRQKDKEKAAALAAELGVSALLAGILLNRGIDNAAAAREFLHPEEREYYDPYLLPDMDKAVKRIRAAIEAREQIVVYGDYDADGITATTVLLRTLQQLGGWADYYIPDRFTEGYGVNLEALKRMHRQGTSLVITVDCGIKSVEELRQMQDCMDFVVTDHHLPGDELPPAVAVIDAHRQDSKYPCGELAGVGIAFKLCQALWLAMKKVPAENPGLEIVALGTVADAVPLVDENRKIVAEGLKRMKDSSFVGIRALIEATGLGNREIDSMGIGFVLAPRINVAGRLKSARLSVELLLSENEDMAREMAGKLNELNNTRKELKEEIQAMAEEQLKSMDIGNARVIVVAGEEWHHGVLGLVAYSLQEKYYLPTIVISVKDGIGKGSCRSIPGFNLFKALTSCQSALVQFGGHEMAAGLTVRAENIDLLRELLEAEARRQMTAAQYIPCYDIDMEISPAEMTMEMVEELSLLEPCGMKNEPPLFGCRGLSCLNPELKGADARHLKFTVSDRGRLVDAIAFNMPEELARVARGGFDMVYAAGINEWRDMRSLQCMVRSLDEPVPVQEPVAVDRDFMRQIYVFLRSRVQGGHRLSADLGWLAMQARLEGCRAEEQNVADAVTVLLELGLLKKTPEGYLELSSTAKKMDLYDSPTFRRLNS</sequence>
<feature type="coiled-coil region" evidence="6">
    <location>
        <begin position="301"/>
        <end position="338"/>
    </location>
</feature>
<dbReference type="Pfam" id="PF17768">
    <property type="entry name" value="RecJ_OB"/>
    <property type="match status" value="1"/>
</dbReference>
<dbReference type="InterPro" id="IPR003156">
    <property type="entry name" value="DHHA1_dom"/>
</dbReference>
<keyword evidence="3" id="KW-0540">Nuclease</keyword>
<evidence type="ECO:0000256" key="6">
    <source>
        <dbReference type="SAM" id="Coils"/>
    </source>
</evidence>
<dbReference type="GO" id="GO:0008409">
    <property type="term" value="F:5'-3' exonuclease activity"/>
    <property type="evidence" value="ECO:0007669"/>
    <property type="project" value="InterPro"/>
</dbReference>
<dbReference type="Proteomes" id="UP000433181">
    <property type="component" value="Unassembled WGS sequence"/>
</dbReference>
<keyword evidence="5 10" id="KW-0269">Exonuclease</keyword>
<dbReference type="GO" id="GO:0006310">
    <property type="term" value="P:DNA recombination"/>
    <property type="evidence" value="ECO:0007669"/>
    <property type="project" value="InterPro"/>
</dbReference>
<evidence type="ECO:0000259" key="9">
    <source>
        <dbReference type="Pfam" id="PF17768"/>
    </source>
</evidence>
<keyword evidence="11" id="KW-1185">Reference proteome</keyword>
<dbReference type="GO" id="GO:0006281">
    <property type="term" value="P:DNA repair"/>
    <property type="evidence" value="ECO:0007669"/>
    <property type="project" value="InterPro"/>
</dbReference>
<dbReference type="InterPro" id="IPR001667">
    <property type="entry name" value="DDH_dom"/>
</dbReference>
<dbReference type="NCBIfam" id="TIGR00644">
    <property type="entry name" value="recJ"/>
    <property type="match status" value="1"/>
</dbReference>
<dbReference type="GeneID" id="96778311"/>
<comment type="caution">
    <text evidence="10">The sequence shown here is derived from an EMBL/GenBank/DDBJ whole genome shotgun (WGS) entry which is preliminary data.</text>
</comment>
<evidence type="ECO:0000256" key="1">
    <source>
        <dbReference type="ARBA" id="ARBA00005915"/>
    </source>
</evidence>
<proteinExistence type="inferred from homology"/>
<dbReference type="InterPro" id="IPR041122">
    <property type="entry name" value="RecJ_OB"/>
</dbReference>
<evidence type="ECO:0000313" key="11">
    <source>
        <dbReference type="Proteomes" id="UP000433181"/>
    </source>
</evidence>
<evidence type="ECO:0000256" key="2">
    <source>
        <dbReference type="ARBA" id="ARBA00019841"/>
    </source>
</evidence>
<feature type="domain" description="DHHA1" evidence="8">
    <location>
        <begin position="345"/>
        <end position="437"/>
    </location>
</feature>
<dbReference type="SUPFAM" id="SSF64182">
    <property type="entry name" value="DHH phosphoesterases"/>
    <property type="match status" value="1"/>
</dbReference>
<dbReference type="InterPro" id="IPR038763">
    <property type="entry name" value="DHH_sf"/>
</dbReference>
<dbReference type="RefSeq" id="WP_154406551.1">
    <property type="nucleotide sequence ID" value="NZ_VUNR01000007.1"/>
</dbReference>
<dbReference type="PANTHER" id="PTHR30255">
    <property type="entry name" value="SINGLE-STRANDED-DNA-SPECIFIC EXONUCLEASE RECJ"/>
    <property type="match status" value="1"/>
</dbReference>
<dbReference type="EMBL" id="VUNR01000007">
    <property type="protein sequence ID" value="MSU08387.1"/>
    <property type="molecule type" value="Genomic_DNA"/>
</dbReference>
<name>A0A6I2UCC6_9FIRM</name>
<dbReference type="Gene3D" id="3.10.310.30">
    <property type="match status" value="1"/>
</dbReference>